<keyword evidence="10" id="KW-0067">ATP-binding</keyword>
<organism evidence="19 20">
    <name type="scientific">Luteipulveratus flavus</name>
    <dbReference type="NCBI Taxonomy" id="3031728"/>
    <lineage>
        <taxon>Bacteria</taxon>
        <taxon>Bacillati</taxon>
        <taxon>Actinomycetota</taxon>
        <taxon>Actinomycetes</taxon>
        <taxon>Micrococcales</taxon>
        <taxon>Dermacoccaceae</taxon>
        <taxon>Luteipulveratus</taxon>
    </lineage>
</organism>
<dbReference type="CDD" id="cd06225">
    <property type="entry name" value="HAMP"/>
    <property type="match status" value="1"/>
</dbReference>
<comment type="subcellular location">
    <subcellularLocation>
        <location evidence="2">Cell membrane</location>
        <topology evidence="2">Multi-pass membrane protein</topology>
    </subcellularLocation>
</comment>
<evidence type="ECO:0000256" key="5">
    <source>
        <dbReference type="ARBA" id="ARBA00022553"/>
    </source>
</evidence>
<evidence type="ECO:0000256" key="10">
    <source>
        <dbReference type="ARBA" id="ARBA00022840"/>
    </source>
</evidence>
<evidence type="ECO:0000256" key="12">
    <source>
        <dbReference type="ARBA" id="ARBA00023012"/>
    </source>
</evidence>
<dbReference type="SMART" id="SM00388">
    <property type="entry name" value="HisKA"/>
    <property type="match status" value="1"/>
</dbReference>
<keyword evidence="7 16" id="KW-0812">Transmembrane</keyword>
<keyword evidence="20" id="KW-1185">Reference proteome</keyword>
<evidence type="ECO:0000256" key="4">
    <source>
        <dbReference type="ARBA" id="ARBA00022475"/>
    </source>
</evidence>
<dbReference type="InterPro" id="IPR036890">
    <property type="entry name" value="HATPase_C_sf"/>
</dbReference>
<dbReference type="GO" id="GO:0016301">
    <property type="term" value="F:kinase activity"/>
    <property type="evidence" value="ECO:0007669"/>
    <property type="project" value="UniProtKB-KW"/>
</dbReference>
<evidence type="ECO:0000256" key="7">
    <source>
        <dbReference type="ARBA" id="ARBA00022692"/>
    </source>
</evidence>
<dbReference type="InterPro" id="IPR004358">
    <property type="entry name" value="Sig_transdc_His_kin-like_C"/>
</dbReference>
<feature type="domain" description="HAMP" evidence="18">
    <location>
        <begin position="260"/>
        <end position="312"/>
    </location>
</feature>
<dbReference type="PANTHER" id="PTHR43547">
    <property type="entry name" value="TWO-COMPONENT HISTIDINE KINASE"/>
    <property type="match status" value="1"/>
</dbReference>
<dbReference type="SUPFAM" id="SSF47384">
    <property type="entry name" value="Homodimeric domain of signal transducing histidine kinase"/>
    <property type="match status" value="1"/>
</dbReference>
<dbReference type="PROSITE" id="PS50885">
    <property type="entry name" value="HAMP"/>
    <property type="match status" value="1"/>
</dbReference>
<dbReference type="CDD" id="cd00082">
    <property type="entry name" value="HisKA"/>
    <property type="match status" value="1"/>
</dbReference>
<keyword evidence="5" id="KW-0597">Phosphoprotein</keyword>
<dbReference type="InterPro" id="IPR047669">
    <property type="entry name" value="MtrAB_MtrB"/>
</dbReference>
<proteinExistence type="predicted"/>
<feature type="transmembrane region" description="Helical" evidence="16">
    <location>
        <begin position="240"/>
        <end position="258"/>
    </location>
</feature>
<dbReference type="Gene3D" id="1.10.287.130">
    <property type="match status" value="1"/>
</dbReference>
<gene>
    <name evidence="19" type="primary">mtrB</name>
    <name evidence="19" type="ORF">P4R38_01455</name>
</gene>
<keyword evidence="6" id="KW-0808">Transferase</keyword>
<dbReference type="EMBL" id="JAROAV010000006">
    <property type="protein sequence ID" value="MDF8262908.1"/>
    <property type="molecule type" value="Genomic_DNA"/>
</dbReference>
<name>A0ABT6C1Y0_9MICO</name>
<keyword evidence="8" id="KW-0547">Nucleotide-binding</keyword>
<dbReference type="NCBIfam" id="NF040691">
    <property type="entry name" value="MtrAB_MtrB"/>
    <property type="match status" value="1"/>
</dbReference>
<keyword evidence="11 16" id="KW-1133">Transmembrane helix</keyword>
<evidence type="ECO:0000256" key="3">
    <source>
        <dbReference type="ARBA" id="ARBA00012438"/>
    </source>
</evidence>
<accession>A0ABT6C1Y0</accession>
<dbReference type="InterPro" id="IPR003594">
    <property type="entry name" value="HATPase_dom"/>
</dbReference>
<dbReference type="InterPro" id="IPR003661">
    <property type="entry name" value="HisK_dim/P_dom"/>
</dbReference>
<dbReference type="Gene3D" id="6.10.340.10">
    <property type="match status" value="1"/>
</dbReference>
<evidence type="ECO:0000256" key="13">
    <source>
        <dbReference type="ARBA" id="ARBA00023136"/>
    </source>
</evidence>
<dbReference type="SUPFAM" id="SSF55874">
    <property type="entry name" value="ATPase domain of HSP90 chaperone/DNA topoisomerase II/histidine kinase"/>
    <property type="match status" value="1"/>
</dbReference>
<evidence type="ECO:0000259" key="18">
    <source>
        <dbReference type="PROSITE" id="PS50885"/>
    </source>
</evidence>
<dbReference type="PROSITE" id="PS50109">
    <property type="entry name" value="HIS_KIN"/>
    <property type="match status" value="1"/>
</dbReference>
<dbReference type="InterPro" id="IPR003660">
    <property type="entry name" value="HAMP_dom"/>
</dbReference>
<dbReference type="Gene3D" id="3.30.565.10">
    <property type="entry name" value="Histidine kinase-like ATPase, C-terminal domain"/>
    <property type="match status" value="1"/>
</dbReference>
<feature type="region of interest" description="Disordered" evidence="15">
    <location>
        <begin position="559"/>
        <end position="579"/>
    </location>
</feature>
<dbReference type="SMART" id="SM00387">
    <property type="entry name" value="HATPase_c"/>
    <property type="match status" value="1"/>
</dbReference>
<comment type="catalytic activity">
    <reaction evidence="1">
        <text>ATP + protein L-histidine = ADP + protein N-phospho-L-histidine.</text>
        <dbReference type="EC" id="2.7.13.3"/>
    </reaction>
</comment>
<dbReference type="PRINTS" id="PR00344">
    <property type="entry name" value="BCTRLSENSOR"/>
</dbReference>
<sequence>MASSAGSGHLLRTPSPGVEPTTEERLRLLLLRVRWRLGRLLRRVLRPWRRSLLVRVMTITVLLGSLVSFALGTFMYQRIADGLVDAKMRSAEQDALARLADAQNTIDSATNTDTATLQQIASDITTSLRAPDGSRLVLLRPSAYHTGVGVGTSSSDGTDPLWVPNSLGEALERDPEHQQAALTRVRTPSATDETTPSAPTVPAVVIGARVQMLTAGDYDISFIYPMNQEVKTLDIVRNSFLLGGLVLVILLGGLAYMVTRMVVTPVRSARYVAERLSAGALNERMQARGEDDLARLATSFNAMADNLQRQIRQLEDLSEVQQRFTSDVSHELRTPLTTIRMAADMLHQGRGSFAPPVARSAELLLRELDRFESLLTDLLEISRFDAGAASLEVEEVDLGDVVRRVVESTAPLAHRNEVEVRLRATTPARAEMDQRRVERIVRNLVTNALEHAERRPVDIVVGANSSAVAVSVRDYGVGLRPGETSMVFNRFWRADPARARTTGGTGLGLSISLEDARLHHGWLQAWGDAGEGSCFRLTLPLEAGDPIKRSPTPLVDEDRAIERGVDPTAALAPGRTRDR</sequence>
<dbReference type="InterPro" id="IPR005467">
    <property type="entry name" value="His_kinase_dom"/>
</dbReference>
<evidence type="ECO:0000259" key="17">
    <source>
        <dbReference type="PROSITE" id="PS50109"/>
    </source>
</evidence>
<dbReference type="Pfam" id="PF02518">
    <property type="entry name" value="HATPase_c"/>
    <property type="match status" value="1"/>
</dbReference>
<evidence type="ECO:0000256" key="6">
    <source>
        <dbReference type="ARBA" id="ARBA00022679"/>
    </source>
</evidence>
<keyword evidence="12" id="KW-0902">Two-component regulatory system</keyword>
<feature type="domain" description="Histidine kinase" evidence="17">
    <location>
        <begin position="327"/>
        <end position="543"/>
    </location>
</feature>
<evidence type="ECO:0000256" key="2">
    <source>
        <dbReference type="ARBA" id="ARBA00004651"/>
    </source>
</evidence>
<keyword evidence="9 19" id="KW-0418">Kinase</keyword>
<evidence type="ECO:0000256" key="8">
    <source>
        <dbReference type="ARBA" id="ARBA00022741"/>
    </source>
</evidence>
<evidence type="ECO:0000256" key="11">
    <source>
        <dbReference type="ARBA" id="ARBA00022989"/>
    </source>
</evidence>
<dbReference type="SMART" id="SM00304">
    <property type="entry name" value="HAMP"/>
    <property type="match status" value="1"/>
</dbReference>
<dbReference type="Pfam" id="PF00512">
    <property type="entry name" value="HisKA"/>
    <property type="match status" value="1"/>
</dbReference>
<comment type="caution">
    <text evidence="19">The sequence shown here is derived from an EMBL/GenBank/DDBJ whole genome shotgun (WGS) entry which is preliminary data.</text>
</comment>
<evidence type="ECO:0000256" key="15">
    <source>
        <dbReference type="SAM" id="MobiDB-lite"/>
    </source>
</evidence>
<evidence type="ECO:0000256" key="1">
    <source>
        <dbReference type="ARBA" id="ARBA00000085"/>
    </source>
</evidence>
<keyword evidence="4" id="KW-1003">Cell membrane</keyword>
<dbReference type="Pfam" id="PF00672">
    <property type="entry name" value="HAMP"/>
    <property type="match status" value="1"/>
</dbReference>
<keyword evidence="13 16" id="KW-0472">Membrane</keyword>
<evidence type="ECO:0000313" key="20">
    <source>
        <dbReference type="Proteomes" id="UP001528912"/>
    </source>
</evidence>
<protein>
    <recommendedName>
        <fullName evidence="14">Sensor histidine kinase MtrB</fullName>
        <ecNumber evidence="3">2.7.13.3</ecNumber>
    </recommendedName>
</protein>
<dbReference type="EC" id="2.7.13.3" evidence="3"/>
<evidence type="ECO:0000256" key="9">
    <source>
        <dbReference type="ARBA" id="ARBA00022777"/>
    </source>
</evidence>
<feature type="transmembrane region" description="Helical" evidence="16">
    <location>
        <begin position="52"/>
        <end position="76"/>
    </location>
</feature>
<evidence type="ECO:0000256" key="16">
    <source>
        <dbReference type="SAM" id="Phobius"/>
    </source>
</evidence>
<dbReference type="Proteomes" id="UP001528912">
    <property type="component" value="Unassembled WGS sequence"/>
</dbReference>
<dbReference type="RefSeq" id="WP_277190706.1">
    <property type="nucleotide sequence ID" value="NZ_JAROAV010000006.1"/>
</dbReference>
<dbReference type="SUPFAM" id="SSF158472">
    <property type="entry name" value="HAMP domain-like"/>
    <property type="match status" value="1"/>
</dbReference>
<dbReference type="PANTHER" id="PTHR43547:SF2">
    <property type="entry name" value="HYBRID SIGNAL TRANSDUCTION HISTIDINE KINASE C"/>
    <property type="match status" value="1"/>
</dbReference>
<dbReference type="InterPro" id="IPR036097">
    <property type="entry name" value="HisK_dim/P_sf"/>
</dbReference>
<evidence type="ECO:0000313" key="19">
    <source>
        <dbReference type="EMBL" id="MDF8262908.1"/>
    </source>
</evidence>
<evidence type="ECO:0000256" key="14">
    <source>
        <dbReference type="ARBA" id="ARBA00035305"/>
    </source>
</evidence>
<reference evidence="19 20" key="1">
    <citation type="submission" date="2023-03" db="EMBL/GenBank/DDBJ databases">
        <title>YIM 133296 draft genome.</title>
        <authorList>
            <person name="Xiong L."/>
        </authorList>
    </citation>
    <scope>NUCLEOTIDE SEQUENCE [LARGE SCALE GENOMIC DNA]</scope>
    <source>
        <strain evidence="19 20">YIM 133296</strain>
    </source>
</reference>